<dbReference type="PANTHER" id="PTHR45528:SF1">
    <property type="entry name" value="SENSOR HISTIDINE KINASE CPXA"/>
    <property type="match status" value="1"/>
</dbReference>
<proteinExistence type="predicted"/>
<dbReference type="GO" id="GO:0005524">
    <property type="term" value="F:ATP binding"/>
    <property type="evidence" value="ECO:0007669"/>
    <property type="project" value="UniProtKB-KW"/>
</dbReference>
<dbReference type="CDD" id="cd00082">
    <property type="entry name" value="HisKA"/>
    <property type="match status" value="1"/>
</dbReference>
<dbReference type="PRINTS" id="PR00344">
    <property type="entry name" value="BCTRLSENSOR"/>
</dbReference>
<dbReference type="Gene3D" id="1.10.287.130">
    <property type="match status" value="1"/>
</dbReference>
<reference evidence="17 18" key="1">
    <citation type="submission" date="2015-04" db="EMBL/GenBank/DDBJ databases">
        <title>Microcin producing Clostridium sp. JC272T.</title>
        <authorList>
            <person name="Jyothsna T."/>
            <person name="Sasikala C."/>
            <person name="Ramana C."/>
        </authorList>
    </citation>
    <scope>NUCLEOTIDE SEQUENCE [LARGE SCALE GENOMIC DNA]</scope>
    <source>
        <strain evidence="17 18">JC272</strain>
    </source>
</reference>
<dbReference type="InterPro" id="IPR036890">
    <property type="entry name" value="HATPase_C_sf"/>
</dbReference>
<dbReference type="InterPro" id="IPR050398">
    <property type="entry name" value="HssS/ArlS-like"/>
</dbReference>
<dbReference type="InterPro" id="IPR005467">
    <property type="entry name" value="His_kinase_dom"/>
</dbReference>
<evidence type="ECO:0000256" key="8">
    <source>
        <dbReference type="ARBA" id="ARBA00022741"/>
    </source>
</evidence>
<evidence type="ECO:0000256" key="7">
    <source>
        <dbReference type="ARBA" id="ARBA00022692"/>
    </source>
</evidence>
<comment type="caution">
    <text evidence="17">The sequence shown here is derived from an EMBL/GenBank/DDBJ whole genome shotgun (WGS) entry which is preliminary data.</text>
</comment>
<dbReference type="InterPro" id="IPR003660">
    <property type="entry name" value="HAMP_dom"/>
</dbReference>
<dbReference type="CDD" id="cd06225">
    <property type="entry name" value="HAMP"/>
    <property type="match status" value="1"/>
</dbReference>
<feature type="transmembrane region" description="Helical" evidence="14">
    <location>
        <begin position="104"/>
        <end position="124"/>
    </location>
</feature>
<dbReference type="SMART" id="SM00387">
    <property type="entry name" value="HATPase_c"/>
    <property type="match status" value="1"/>
</dbReference>
<organism evidence="17 18">
    <name type="scientific">Paraclostridium benzoelyticum</name>
    <dbReference type="NCBI Taxonomy" id="1629550"/>
    <lineage>
        <taxon>Bacteria</taxon>
        <taxon>Bacillati</taxon>
        <taxon>Bacillota</taxon>
        <taxon>Clostridia</taxon>
        <taxon>Peptostreptococcales</taxon>
        <taxon>Peptostreptococcaceae</taxon>
        <taxon>Paraclostridium</taxon>
    </lineage>
</organism>
<evidence type="ECO:0000313" key="18">
    <source>
        <dbReference type="Proteomes" id="UP000034407"/>
    </source>
</evidence>
<evidence type="ECO:0000256" key="4">
    <source>
        <dbReference type="ARBA" id="ARBA00022475"/>
    </source>
</evidence>
<keyword evidence="10" id="KW-0067">ATP-binding</keyword>
<keyword evidence="4" id="KW-1003">Cell membrane</keyword>
<dbReference type="Gene3D" id="6.10.340.10">
    <property type="match status" value="1"/>
</dbReference>
<evidence type="ECO:0000259" key="16">
    <source>
        <dbReference type="PROSITE" id="PS50885"/>
    </source>
</evidence>
<feature type="transmembrane region" description="Helical" evidence="14">
    <location>
        <begin position="12"/>
        <end position="35"/>
    </location>
</feature>
<evidence type="ECO:0000313" key="17">
    <source>
        <dbReference type="EMBL" id="KKY02854.1"/>
    </source>
</evidence>
<evidence type="ECO:0000259" key="15">
    <source>
        <dbReference type="PROSITE" id="PS50109"/>
    </source>
</evidence>
<dbReference type="AlphaFoldDB" id="A0A0M3DN16"/>
<dbReference type="InterPro" id="IPR003594">
    <property type="entry name" value="HATPase_dom"/>
</dbReference>
<dbReference type="PROSITE" id="PS50109">
    <property type="entry name" value="HIS_KIN"/>
    <property type="match status" value="1"/>
</dbReference>
<keyword evidence="11 14" id="KW-1133">Transmembrane helix</keyword>
<dbReference type="SMART" id="SM00388">
    <property type="entry name" value="HisKA"/>
    <property type="match status" value="1"/>
</dbReference>
<dbReference type="EC" id="2.7.13.3" evidence="3"/>
<dbReference type="EMBL" id="LBBT01000018">
    <property type="protein sequence ID" value="KKY02854.1"/>
    <property type="molecule type" value="Genomic_DNA"/>
</dbReference>
<evidence type="ECO:0000256" key="2">
    <source>
        <dbReference type="ARBA" id="ARBA00004651"/>
    </source>
</evidence>
<comment type="subcellular location">
    <subcellularLocation>
        <location evidence="2">Cell membrane</location>
        <topology evidence="2">Multi-pass membrane protein</topology>
    </subcellularLocation>
</comment>
<evidence type="ECO:0000256" key="13">
    <source>
        <dbReference type="ARBA" id="ARBA00023136"/>
    </source>
</evidence>
<dbReference type="SUPFAM" id="SSF55874">
    <property type="entry name" value="ATPase domain of HSP90 chaperone/DNA topoisomerase II/histidine kinase"/>
    <property type="match status" value="1"/>
</dbReference>
<dbReference type="PROSITE" id="PS50885">
    <property type="entry name" value="HAMP"/>
    <property type="match status" value="1"/>
</dbReference>
<keyword evidence="18" id="KW-1185">Reference proteome</keyword>
<evidence type="ECO:0000256" key="12">
    <source>
        <dbReference type="ARBA" id="ARBA00023012"/>
    </source>
</evidence>
<dbReference type="PANTHER" id="PTHR45528">
    <property type="entry name" value="SENSOR HISTIDINE KINASE CPXA"/>
    <property type="match status" value="1"/>
</dbReference>
<dbReference type="OrthoDB" id="9773956at2"/>
<evidence type="ECO:0000256" key="6">
    <source>
        <dbReference type="ARBA" id="ARBA00022679"/>
    </source>
</evidence>
<keyword evidence="13 14" id="KW-0472">Membrane</keyword>
<accession>A0A0M3DN16</accession>
<name>A0A0M3DN16_9FIRM</name>
<protein>
    <recommendedName>
        <fullName evidence="3">histidine kinase</fullName>
        <ecNumber evidence="3">2.7.13.3</ecNumber>
    </recommendedName>
</protein>
<feature type="domain" description="HAMP" evidence="16">
    <location>
        <begin position="138"/>
        <end position="184"/>
    </location>
</feature>
<evidence type="ECO:0000256" key="5">
    <source>
        <dbReference type="ARBA" id="ARBA00022553"/>
    </source>
</evidence>
<dbReference type="Pfam" id="PF02518">
    <property type="entry name" value="HATPase_c"/>
    <property type="match status" value="1"/>
</dbReference>
<keyword evidence="12" id="KW-0902">Two-component regulatory system</keyword>
<feature type="domain" description="Histidine kinase" evidence="15">
    <location>
        <begin position="199"/>
        <end position="406"/>
    </location>
</feature>
<keyword evidence="6" id="KW-0808">Transferase</keyword>
<evidence type="ECO:0000256" key="3">
    <source>
        <dbReference type="ARBA" id="ARBA00012438"/>
    </source>
</evidence>
<dbReference type="Pfam" id="PF00512">
    <property type="entry name" value="HisKA"/>
    <property type="match status" value="1"/>
</dbReference>
<dbReference type="InterPro" id="IPR036097">
    <property type="entry name" value="HisK_dim/P_sf"/>
</dbReference>
<dbReference type="GO" id="GO:0000155">
    <property type="term" value="F:phosphorelay sensor kinase activity"/>
    <property type="evidence" value="ECO:0007669"/>
    <property type="project" value="InterPro"/>
</dbReference>
<evidence type="ECO:0000256" key="11">
    <source>
        <dbReference type="ARBA" id="ARBA00022989"/>
    </source>
</evidence>
<evidence type="ECO:0000256" key="9">
    <source>
        <dbReference type="ARBA" id="ARBA00022777"/>
    </source>
</evidence>
<dbReference type="Gene3D" id="3.30.565.10">
    <property type="entry name" value="Histidine kinase-like ATPase, C-terminal domain"/>
    <property type="match status" value="1"/>
</dbReference>
<dbReference type="InterPro" id="IPR003661">
    <property type="entry name" value="HisK_dim/P_dom"/>
</dbReference>
<evidence type="ECO:0000256" key="1">
    <source>
        <dbReference type="ARBA" id="ARBA00000085"/>
    </source>
</evidence>
<gene>
    <name evidence="17" type="ORF">VN21_00920</name>
</gene>
<dbReference type="SUPFAM" id="SSF47384">
    <property type="entry name" value="Homodimeric domain of signal transducing histidine kinase"/>
    <property type="match status" value="1"/>
</dbReference>
<sequence>MELYRNSEIKKTLIIIVITNLITFAILALVFFISYDKLKIDYIENKAYTIGYLSSKYPNLENEIVSLSFSNVNKKDLDYGLDIIKDYGYSTDLNMKFIGNFNNIFVITFVFIGIAMLVLTGIHIKINNSYHKRVYIKLNKLTQASKEILASNYDVDIDEYKEGEFSKISYAFVQMRDVIKNQMNIINQEKEFLVRIMSDISHQLKTPLASTMMFNEIMLNKNLDEAQRNKFLKESETQLERMEWMIKSLLNLSKIDAKAIEFRKNEINLNLVVKEVLASLYMLSKKNNVEMVFEEYDKAIIYADGEWIKEALMNIVKNSIEHSRDSSVRVSIEKSKVFTKVIIKDSGQGIKKEDLPNIFNRFYKSNKPNSVGIGLSLSKSIVESNNGYIEVSSELGVGSQFRVIFY</sequence>
<dbReference type="Proteomes" id="UP000034407">
    <property type="component" value="Unassembled WGS sequence"/>
</dbReference>
<keyword evidence="7 14" id="KW-0812">Transmembrane</keyword>
<comment type="catalytic activity">
    <reaction evidence="1">
        <text>ATP + protein L-histidine = ADP + protein N-phospho-L-histidine.</text>
        <dbReference type="EC" id="2.7.13.3"/>
    </reaction>
</comment>
<evidence type="ECO:0000256" key="14">
    <source>
        <dbReference type="SAM" id="Phobius"/>
    </source>
</evidence>
<keyword evidence="8" id="KW-0547">Nucleotide-binding</keyword>
<dbReference type="PATRIC" id="fig|1629550.3.peg.140"/>
<keyword evidence="9" id="KW-0418">Kinase</keyword>
<dbReference type="GO" id="GO:0005886">
    <property type="term" value="C:plasma membrane"/>
    <property type="evidence" value="ECO:0007669"/>
    <property type="project" value="UniProtKB-SubCell"/>
</dbReference>
<evidence type="ECO:0000256" key="10">
    <source>
        <dbReference type="ARBA" id="ARBA00022840"/>
    </source>
</evidence>
<dbReference type="RefSeq" id="WP_046821608.1">
    <property type="nucleotide sequence ID" value="NZ_LBBT01000018.1"/>
</dbReference>
<dbReference type="InterPro" id="IPR004358">
    <property type="entry name" value="Sig_transdc_His_kin-like_C"/>
</dbReference>
<keyword evidence="5" id="KW-0597">Phosphoprotein</keyword>